<keyword evidence="2" id="KW-1133">Transmembrane helix</keyword>
<keyword evidence="4" id="KW-1185">Reference proteome</keyword>
<feature type="region of interest" description="Disordered" evidence="1">
    <location>
        <begin position="80"/>
        <end position="142"/>
    </location>
</feature>
<evidence type="ECO:0000313" key="3">
    <source>
        <dbReference type="EMBL" id="NYI11435.1"/>
    </source>
</evidence>
<protein>
    <submittedName>
        <fullName evidence="3">Uncharacterized protein</fullName>
    </submittedName>
</protein>
<feature type="compositionally biased region" description="Basic and acidic residues" evidence="1">
    <location>
        <begin position="80"/>
        <end position="90"/>
    </location>
</feature>
<dbReference type="Proteomes" id="UP000537326">
    <property type="component" value="Unassembled WGS sequence"/>
</dbReference>
<proteinExistence type="predicted"/>
<comment type="caution">
    <text evidence="3">The sequence shown here is derived from an EMBL/GenBank/DDBJ whole genome shotgun (WGS) entry which is preliminary data.</text>
</comment>
<keyword evidence="2" id="KW-0812">Transmembrane</keyword>
<sequence length="278" mass="28626">MTPSLTPELAAWVVPSSLGVLAVLLSTYLVLSVRRRRLAEVRDLEDVEALPPQADDPDVRVLRRQVDVLTRTLAEWDAEQRVARPSDRPAGRVPDGASDPSSTQPVDEPVDPAPERAAVPPVDPSTPLEPGPSGPGQPVAPPVGASTAYAALSRELAATGDATGAVLAQWAADLQVLRPALGAHGVDLARAVSDVRLEEPVAALRACREAALGLVRTAGSVRALLAPLDHLGDLSDLSGVADLAGADGAGVPSALPQPLLDLLPADQRERLAAAGLAG</sequence>
<gene>
    <name evidence="3" type="ORF">BKA05_002950</name>
</gene>
<evidence type="ECO:0000256" key="1">
    <source>
        <dbReference type="SAM" id="MobiDB-lite"/>
    </source>
</evidence>
<evidence type="ECO:0000313" key="4">
    <source>
        <dbReference type="Proteomes" id="UP000537326"/>
    </source>
</evidence>
<organism evidence="3 4">
    <name type="scientific">Nocardioides marinus</name>
    <dbReference type="NCBI Taxonomy" id="374514"/>
    <lineage>
        <taxon>Bacteria</taxon>
        <taxon>Bacillati</taxon>
        <taxon>Actinomycetota</taxon>
        <taxon>Actinomycetes</taxon>
        <taxon>Propionibacteriales</taxon>
        <taxon>Nocardioidaceae</taxon>
        <taxon>Nocardioides</taxon>
    </lineage>
</organism>
<name>A0A7Y9YJG7_9ACTN</name>
<feature type="compositionally biased region" description="Pro residues" evidence="1">
    <location>
        <begin position="121"/>
        <end position="141"/>
    </location>
</feature>
<evidence type="ECO:0000256" key="2">
    <source>
        <dbReference type="SAM" id="Phobius"/>
    </source>
</evidence>
<feature type="transmembrane region" description="Helical" evidence="2">
    <location>
        <begin position="12"/>
        <end position="31"/>
    </location>
</feature>
<dbReference type="RefSeq" id="WP_179532125.1">
    <property type="nucleotide sequence ID" value="NZ_BAAAPP010000008.1"/>
</dbReference>
<keyword evidence="2" id="KW-0472">Membrane</keyword>
<accession>A0A7Y9YJG7</accession>
<reference evidence="3 4" key="1">
    <citation type="submission" date="2020-07" db="EMBL/GenBank/DDBJ databases">
        <title>Sequencing the genomes of 1000 actinobacteria strains.</title>
        <authorList>
            <person name="Klenk H.-P."/>
        </authorList>
    </citation>
    <scope>NUCLEOTIDE SEQUENCE [LARGE SCALE GENOMIC DNA]</scope>
    <source>
        <strain evidence="3 4">DSM 18248</strain>
    </source>
</reference>
<dbReference type="AlphaFoldDB" id="A0A7Y9YJG7"/>
<dbReference type="EMBL" id="JACBZI010000001">
    <property type="protein sequence ID" value="NYI11435.1"/>
    <property type="molecule type" value="Genomic_DNA"/>
</dbReference>